<protein>
    <recommendedName>
        <fullName evidence="4">Major facilitator superfamily (MFS) profile domain-containing protein</fullName>
    </recommendedName>
</protein>
<reference evidence="2 3" key="1">
    <citation type="journal article" date="2016" name="Nat. Commun.">
        <title>Thousands of microbial genomes shed light on interconnected biogeochemical processes in an aquifer system.</title>
        <authorList>
            <person name="Anantharaman K."/>
            <person name="Brown C.T."/>
            <person name="Hug L.A."/>
            <person name="Sharon I."/>
            <person name="Castelle C.J."/>
            <person name="Probst A.J."/>
            <person name="Thomas B.C."/>
            <person name="Singh A."/>
            <person name="Wilkins M.J."/>
            <person name="Karaoz U."/>
            <person name="Brodie E.L."/>
            <person name="Williams K.H."/>
            <person name="Hubbard S.S."/>
            <person name="Banfield J.F."/>
        </authorList>
    </citation>
    <scope>NUCLEOTIDE SEQUENCE [LARGE SCALE GENOMIC DNA]</scope>
</reference>
<dbReference type="Pfam" id="PF07690">
    <property type="entry name" value="MFS_1"/>
    <property type="match status" value="1"/>
</dbReference>
<comment type="caution">
    <text evidence="2">The sequence shown here is derived from an EMBL/GenBank/DDBJ whole genome shotgun (WGS) entry which is preliminary data.</text>
</comment>
<dbReference type="InterPro" id="IPR011701">
    <property type="entry name" value="MFS"/>
</dbReference>
<feature type="transmembrane region" description="Helical" evidence="1">
    <location>
        <begin position="80"/>
        <end position="98"/>
    </location>
</feature>
<proteinExistence type="predicted"/>
<evidence type="ECO:0000313" key="2">
    <source>
        <dbReference type="EMBL" id="OGZ24108.1"/>
    </source>
</evidence>
<feature type="transmembrane region" description="Helical" evidence="1">
    <location>
        <begin position="46"/>
        <end position="68"/>
    </location>
</feature>
<dbReference type="Gene3D" id="1.20.1250.20">
    <property type="entry name" value="MFS general substrate transporter like domains"/>
    <property type="match status" value="1"/>
</dbReference>
<feature type="transmembrane region" description="Helical" evidence="1">
    <location>
        <begin position="169"/>
        <end position="187"/>
    </location>
</feature>
<feature type="transmembrane region" description="Helical" evidence="1">
    <location>
        <begin position="12"/>
        <end position="34"/>
    </location>
</feature>
<keyword evidence="1" id="KW-0812">Transmembrane</keyword>
<dbReference type="SUPFAM" id="SSF103473">
    <property type="entry name" value="MFS general substrate transporter"/>
    <property type="match status" value="1"/>
</dbReference>
<name>A0A1G2EFY1_9BACT</name>
<accession>A0A1G2EFY1</accession>
<sequence length="208" mass="22658">MPKSLNKVIRVLIASDFLLQSGWGLIGPIFAIFLVRQIEGGSLRMVGFVAATYWITKSIVQPFIASYLDKNHGEKDDFKFLVAGMYVANLGPLAYVFSTQPWHIFTIEIIRALAMACVIPTWAGIFTRHIDKGKEAFSWSMESTGIGFAAGIAGAFGGILASIVGFKVVFVLVSIFGLLSSSALLLIRGHVFSKDHFAPTVPPSEKPF</sequence>
<dbReference type="AlphaFoldDB" id="A0A1G2EFY1"/>
<feature type="transmembrane region" description="Helical" evidence="1">
    <location>
        <begin position="104"/>
        <end position="125"/>
    </location>
</feature>
<dbReference type="Proteomes" id="UP000176406">
    <property type="component" value="Unassembled WGS sequence"/>
</dbReference>
<evidence type="ECO:0000313" key="3">
    <source>
        <dbReference type="Proteomes" id="UP000176406"/>
    </source>
</evidence>
<feature type="transmembrane region" description="Helical" evidence="1">
    <location>
        <begin position="146"/>
        <end position="163"/>
    </location>
</feature>
<gene>
    <name evidence="2" type="ORF">A3A08_00585</name>
</gene>
<dbReference type="EMBL" id="MHMG01000002">
    <property type="protein sequence ID" value="OGZ24108.1"/>
    <property type="molecule type" value="Genomic_DNA"/>
</dbReference>
<organism evidence="2 3">
    <name type="scientific">Candidatus Nealsonbacteria bacterium RIFCSPLOWO2_01_FULL_41_9</name>
    <dbReference type="NCBI Taxonomy" id="1801671"/>
    <lineage>
        <taxon>Bacteria</taxon>
        <taxon>Candidatus Nealsoniibacteriota</taxon>
    </lineage>
</organism>
<evidence type="ECO:0000256" key="1">
    <source>
        <dbReference type="SAM" id="Phobius"/>
    </source>
</evidence>
<dbReference type="GO" id="GO:0022857">
    <property type="term" value="F:transmembrane transporter activity"/>
    <property type="evidence" value="ECO:0007669"/>
    <property type="project" value="InterPro"/>
</dbReference>
<keyword evidence="1" id="KW-0472">Membrane</keyword>
<evidence type="ECO:0008006" key="4">
    <source>
        <dbReference type="Google" id="ProtNLM"/>
    </source>
</evidence>
<dbReference type="InterPro" id="IPR036259">
    <property type="entry name" value="MFS_trans_sf"/>
</dbReference>
<keyword evidence="1" id="KW-1133">Transmembrane helix</keyword>